<accession>A0ABT3Z4C4</accession>
<dbReference type="PANTHER" id="PTHR31793:SF2">
    <property type="entry name" value="BLR1345 PROTEIN"/>
    <property type="match status" value="1"/>
</dbReference>
<keyword evidence="3" id="KW-1185">Reference proteome</keyword>
<comment type="caution">
    <text evidence="2">The sequence shown here is derived from an EMBL/GenBank/DDBJ whole genome shotgun (WGS) entry which is preliminary data.</text>
</comment>
<evidence type="ECO:0000313" key="3">
    <source>
        <dbReference type="Proteomes" id="UP001073227"/>
    </source>
</evidence>
<gene>
    <name evidence="2" type="ORF">OEG84_00520</name>
</gene>
<dbReference type="Gene3D" id="3.10.129.10">
    <property type="entry name" value="Hotdog Thioesterase"/>
    <property type="match status" value="1"/>
</dbReference>
<dbReference type="InterPro" id="IPR029069">
    <property type="entry name" value="HotDog_dom_sf"/>
</dbReference>
<evidence type="ECO:0000256" key="1">
    <source>
        <dbReference type="SAM" id="MobiDB-lite"/>
    </source>
</evidence>
<dbReference type="EMBL" id="JAOVZR010000001">
    <property type="protein sequence ID" value="MCY0146239.1"/>
    <property type="molecule type" value="Genomic_DNA"/>
</dbReference>
<name>A0ABT3Z4C4_9HYPH</name>
<dbReference type="Proteomes" id="UP001073227">
    <property type="component" value="Unassembled WGS sequence"/>
</dbReference>
<organism evidence="2 3">
    <name type="scientific">Hoeflea algicola</name>
    <dbReference type="NCBI Taxonomy" id="2983763"/>
    <lineage>
        <taxon>Bacteria</taxon>
        <taxon>Pseudomonadati</taxon>
        <taxon>Pseudomonadota</taxon>
        <taxon>Alphaproteobacteria</taxon>
        <taxon>Hyphomicrobiales</taxon>
        <taxon>Rhizobiaceae</taxon>
        <taxon>Hoeflea</taxon>
    </lineage>
</organism>
<dbReference type="Pfam" id="PF13279">
    <property type="entry name" value="4HBT_2"/>
    <property type="match status" value="1"/>
</dbReference>
<dbReference type="RefSeq" id="WP_267651923.1">
    <property type="nucleotide sequence ID" value="NZ_JAOVZR010000001.1"/>
</dbReference>
<proteinExistence type="predicted"/>
<reference evidence="2" key="1">
    <citation type="submission" date="2022-10" db="EMBL/GenBank/DDBJ databases">
        <title>Hoeflea sp. G2-23, isolated from marine algae.</title>
        <authorList>
            <person name="Kristyanto S."/>
            <person name="Kim J.M."/>
            <person name="Jeon C.O."/>
        </authorList>
    </citation>
    <scope>NUCLEOTIDE SEQUENCE</scope>
    <source>
        <strain evidence="2">G2-23</strain>
    </source>
</reference>
<sequence length="178" mass="19841">MLIDSPVVAPARGLDPAWLDYNGHLNMAYYHVLFDQAVDHAFELIGCGPDYRSMRNLSFFVAETHVSYLRELKPDAIVTANVQLLDFDAKRVHLFQEVRHTEGWLSATCEALLLHVDLNGPRSTPMPDDVQARVAEMAKAHAGLPRPERVGRTISIPRPANSRSSQCDSPGDRLTHVS</sequence>
<dbReference type="PANTHER" id="PTHR31793">
    <property type="entry name" value="4-HYDROXYBENZOYL-COA THIOESTERASE FAMILY MEMBER"/>
    <property type="match status" value="1"/>
</dbReference>
<protein>
    <submittedName>
        <fullName evidence="2">Thioesterase family protein</fullName>
    </submittedName>
</protein>
<dbReference type="CDD" id="cd00586">
    <property type="entry name" value="4HBT"/>
    <property type="match status" value="1"/>
</dbReference>
<dbReference type="SUPFAM" id="SSF54637">
    <property type="entry name" value="Thioesterase/thiol ester dehydrase-isomerase"/>
    <property type="match status" value="1"/>
</dbReference>
<feature type="region of interest" description="Disordered" evidence="1">
    <location>
        <begin position="144"/>
        <end position="178"/>
    </location>
</feature>
<dbReference type="InterPro" id="IPR050563">
    <property type="entry name" value="4-hydroxybenzoyl-CoA_TE"/>
</dbReference>
<evidence type="ECO:0000313" key="2">
    <source>
        <dbReference type="EMBL" id="MCY0146239.1"/>
    </source>
</evidence>